<dbReference type="WBParaSite" id="nRc.2.0.1.t05535-RA">
    <property type="protein sequence ID" value="nRc.2.0.1.t05535-RA"/>
    <property type="gene ID" value="nRc.2.0.1.g05535"/>
</dbReference>
<accession>A0A915HUT0</accession>
<evidence type="ECO:0000313" key="3">
    <source>
        <dbReference type="WBParaSite" id="nRc.2.0.1.t05535-RA"/>
    </source>
</evidence>
<feature type="transmembrane region" description="Helical" evidence="1">
    <location>
        <begin position="12"/>
        <end position="29"/>
    </location>
</feature>
<reference evidence="3" key="1">
    <citation type="submission" date="2022-11" db="UniProtKB">
        <authorList>
            <consortium name="WormBaseParasite"/>
        </authorList>
    </citation>
    <scope>IDENTIFICATION</scope>
</reference>
<dbReference type="Proteomes" id="UP000887565">
    <property type="component" value="Unplaced"/>
</dbReference>
<dbReference type="AlphaFoldDB" id="A0A915HUT0"/>
<keyword evidence="1" id="KW-0472">Membrane</keyword>
<proteinExistence type="predicted"/>
<keyword evidence="2" id="KW-1185">Reference proteome</keyword>
<sequence>MSSNKTGGFNNFPNFVLSVLLFIFTNLALPKFKHLNCSQNVYGTYNPNSFFLSFGKIFTLELTF</sequence>
<evidence type="ECO:0000256" key="1">
    <source>
        <dbReference type="SAM" id="Phobius"/>
    </source>
</evidence>
<protein>
    <submittedName>
        <fullName evidence="3">Ovule protein</fullName>
    </submittedName>
</protein>
<name>A0A915HUT0_ROMCU</name>
<organism evidence="2 3">
    <name type="scientific">Romanomermis culicivorax</name>
    <name type="common">Nematode worm</name>
    <dbReference type="NCBI Taxonomy" id="13658"/>
    <lineage>
        <taxon>Eukaryota</taxon>
        <taxon>Metazoa</taxon>
        <taxon>Ecdysozoa</taxon>
        <taxon>Nematoda</taxon>
        <taxon>Enoplea</taxon>
        <taxon>Dorylaimia</taxon>
        <taxon>Mermithida</taxon>
        <taxon>Mermithoidea</taxon>
        <taxon>Mermithidae</taxon>
        <taxon>Romanomermis</taxon>
    </lineage>
</organism>
<keyword evidence="1" id="KW-1133">Transmembrane helix</keyword>
<keyword evidence="1" id="KW-0812">Transmembrane</keyword>
<evidence type="ECO:0000313" key="2">
    <source>
        <dbReference type="Proteomes" id="UP000887565"/>
    </source>
</evidence>